<evidence type="ECO:0000313" key="12">
    <source>
        <dbReference type="WBParaSite" id="TCNE_0000295101-mRNA-1"/>
    </source>
</evidence>
<dbReference type="AlphaFoldDB" id="A0A183U381"/>
<dbReference type="GO" id="GO:0046872">
    <property type="term" value="F:metal ion binding"/>
    <property type="evidence" value="ECO:0007669"/>
    <property type="project" value="UniProtKB-KW"/>
</dbReference>
<evidence type="ECO:0000256" key="5">
    <source>
        <dbReference type="ARBA" id="ARBA00022912"/>
    </source>
</evidence>
<evidence type="ECO:0000256" key="1">
    <source>
        <dbReference type="ARBA" id="ARBA00001936"/>
    </source>
</evidence>
<evidence type="ECO:0000256" key="2">
    <source>
        <dbReference type="ARBA" id="ARBA00013081"/>
    </source>
</evidence>
<dbReference type="Proteomes" id="UP000050794">
    <property type="component" value="Unassembled WGS sequence"/>
</dbReference>
<dbReference type="EMBL" id="UYWY01003363">
    <property type="protein sequence ID" value="VDM28668.1"/>
    <property type="molecule type" value="Genomic_DNA"/>
</dbReference>
<evidence type="ECO:0000256" key="4">
    <source>
        <dbReference type="ARBA" id="ARBA00022801"/>
    </source>
</evidence>
<dbReference type="InterPro" id="IPR006186">
    <property type="entry name" value="Ser/Thr-sp_prot-phosphatase"/>
</dbReference>
<reference evidence="10 11" key="2">
    <citation type="submission" date="2018-11" db="EMBL/GenBank/DDBJ databases">
        <authorList>
            <consortium name="Pathogen Informatics"/>
        </authorList>
    </citation>
    <scope>NUCLEOTIDE SEQUENCE [LARGE SCALE GENOMIC DNA]</scope>
</reference>
<evidence type="ECO:0000313" key="10">
    <source>
        <dbReference type="EMBL" id="VDM28668.1"/>
    </source>
</evidence>
<evidence type="ECO:0000256" key="8">
    <source>
        <dbReference type="ARBA" id="ARBA00048336"/>
    </source>
</evidence>
<dbReference type="SMART" id="SM00156">
    <property type="entry name" value="PP2Ac"/>
    <property type="match status" value="1"/>
</dbReference>
<keyword evidence="4" id="KW-0378">Hydrolase</keyword>
<organism evidence="11 12">
    <name type="scientific">Toxocara canis</name>
    <name type="common">Canine roundworm</name>
    <dbReference type="NCBI Taxonomy" id="6265"/>
    <lineage>
        <taxon>Eukaryota</taxon>
        <taxon>Metazoa</taxon>
        <taxon>Ecdysozoa</taxon>
        <taxon>Nematoda</taxon>
        <taxon>Chromadorea</taxon>
        <taxon>Rhabditida</taxon>
        <taxon>Spirurina</taxon>
        <taxon>Ascaridomorpha</taxon>
        <taxon>Ascaridoidea</taxon>
        <taxon>Toxocaridae</taxon>
        <taxon>Toxocara</taxon>
    </lineage>
</organism>
<dbReference type="WBParaSite" id="TCNE_0000295101-mRNA-1">
    <property type="protein sequence ID" value="TCNE_0000295101-mRNA-1"/>
    <property type="gene ID" value="TCNE_0000295101"/>
</dbReference>
<evidence type="ECO:0000313" key="11">
    <source>
        <dbReference type="Proteomes" id="UP000050794"/>
    </source>
</evidence>
<dbReference type="SUPFAM" id="SSF56300">
    <property type="entry name" value="Metallo-dependent phosphatases"/>
    <property type="match status" value="1"/>
</dbReference>
<reference evidence="12" key="1">
    <citation type="submission" date="2016-06" db="UniProtKB">
        <authorList>
            <consortium name="WormBaseParasite"/>
        </authorList>
    </citation>
    <scope>IDENTIFICATION</scope>
</reference>
<evidence type="ECO:0000256" key="7">
    <source>
        <dbReference type="ARBA" id="ARBA00047761"/>
    </source>
</evidence>
<evidence type="ECO:0000256" key="3">
    <source>
        <dbReference type="ARBA" id="ARBA00022723"/>
    </source>
</evidence>
<evidence type="ECO:0000256" key="6">
    <source>
        <dbReference type="ARBA" id="ARBA00023211"/>
    </source>
</evidence>
<dbReference type="InterPro" id="IPR050341">
    <property type="entry name" value="PP1_catalytic_subunit"/>
</dbReference>
<dbReference type="PRINTS" id="PR00114">
    <property type="entry name" value="STPHPHTASE"/>
</dbReference>
<dbReference type="InterPro" id="IPR029052">
    <property type="entry name" value="Metallo-depent_PP-like"/>
</dbReference>
<keyword evidence="11" id="KW-1185">Reference proteome</keyword>
<dbReference type="Gene3D" id="3.60.21.10">
    <property type="match status" value="1"/>
</dbReference>
<evidence type="ECO:0000259" key="9">
    <source>
        <dbReference type="SMART" id="SM00156"/>
    </source>
</evidence>
<proteinExistence type="predicted"/>
<dbReference type="PANTHER" id="PTHR11668:SF300">
    <property type="entry name" value="SERINE_THREONINE-PROTEIN PHOSPHATASE"/>
    <property type="match status" value="1"/>
</dbReference>
<dbReference type="EC" id="3.1.3.16" evidence="2"/>
<feature type="domain" description="Serine/threonine specific protein phosphatases" evidence="9">
    <location>
        <begin position="1"/>
        <end position="112"/>
    </location>
</feature>
<comment type="catalytic activity">
    <reaction evidence="7">
        <text>O-phospho-L-seryl-[protein] + H2O = L-seryl-[protein] + phosphate</text>
        <dbReference type="Rhea" id="RHEA:20629"/>
        <dbReference type="Rhea" id="RHEA-COMP:9863"/>
        <dbReference type="Rhea" id="RHEA-COMP:11604"/>
        <dbReference type="ChEBI" id="CHEBI:15377"/>
        <dbReference type="ChEBI" id="CHEBI:29999"/>
        <dbReference type="ChEBI" id="CHEBI:43474"/>
        <dbReference type="ChEBI" id="CHEBI:83421"/>
        <dbReference type="EC" id="3.1.3.16"/>
    </reaction>
</comment>
<keyword evidence="3" id="KW-0479">Metal-binding</keyword>
<comment type="catalytic activity">
    <reaction evidence="8">
        <text>O-phospho-L-threonyl-[protein] + H2O = L-threonyl-[protein] + phosphate</text>
        <dbReference type="Rhea" id="RHEA:47004"/>
        <dbReference type="Rhea" id="RHEA-COMP:11060"/>
        <dbReference type="Rhea" id="RHEA-COMP:11605"/>
        <dbReference type="ChEBI" id="CHEBI:15377"/>
        <dbReference type="ChEBI" id="CHEBI:30013"/>
        <dbReference type="ChEBI" id="CHEBI:43474"/>
        <dbReference type="ChEBI" id="CHEBI:61977"/>
        <dbReference type="EC" id="3.1.3.16"/>
    </reaction>
</comment>
<dbReference type="GO" id="GO:0004722">
    <property type="term" value="F:protein serine/threonine phosphatase activity"/>
    <property type="evidence" value="ECO:0007669"/>
    <property type="project" value="UniProtKB-EC"/>
</dbReference>
<accession>A0A183U381</accession>
<keyword evidence="6" id="KW-0464">Manganese</keyword>
<protein>
    <recommendedName>
        <fullName evidence="2">protein-serine/threonine phosphatase</fullName>
        <ecNumber evidence="2">3.1.3.16</ecNumber>
    </recommendedName>
</protein>
<comment type="cofactor">
    <cofactor evidence="1">
        <name>Mn(2+)</name>
        <dbReference type="ChEBI" id="CHEBI:29035"/>
    </cofactor>
</comment>
<dbReference type="PANTHER" id="PTHR11668">
    <property type="entry name" value="SERINE/THREONINE PROTEIN PHOSPHATASE"/>
    <property type="match status" value="1"/>
</dbReference>
<dbReference type="GO" id="GO:0005634">
    <property type="term" value="C:nucleus"/>
    <property type="evidence" value="ECO:0007669"/>
    <property type="project" value="TreeGrafter"/>
</dbReference>
<name>A0A183U381_TOXCA</name>
<keyword evidence="5" id="KW-0904">Protein phosphatase</keyword>
<dbReference type="GO" id="GO:0005737">
    <property type="term" value="C:cytoplasm"/>
    <property type="evidence" value="ECO:0007669"/>
    <property type="project" value="TreeGrafter"/>
</dbReference>
<sequence length="118" mass="13339">MPRSAVDFYFDGPVSYRPITQRTGISGYAPNLRGASYGFGEDVLMQTCNRLGVDMVARAHQVVQDGYEFFGNRRLVTVFSAPHYCGQFDNAAAIMYVDDDLVCSFQVRILHLFRLFPL</sequence>
<gene>
    <name evidence="10" type="ORF">TCNE_LOCUS2951</name>
</gene>